<accession>A0A6V8KQ38</accession>
<sequence length="197" mass="22525">MELFAPGMVIDRREVLHGRTWLVTPVRVVWDSEDILVTYLAEGTPLLFPDHPFGPHPWHGRDRWTGTGVLQVHREGDAYAVWTFYKDGERTGSYINFEAPIRRWEQGFDTVDQGVDIWIPAGGTGWQWKDRADVTTLVQVGRLTQDEADAVWAQTEEVAAALDRDERWWSPWDGWTPDPTWQAPDGQASRARLSTPA</sequence>
<dbReference type="SUPFAM" id="SSF159234">
    <property type="entry name" value="FomD-like"/>
    <property type="match status" value="1"/>
</dbReference>
<evidence type="ECO:0000313" key="4">
    <source>
        <dbReference type="Proteomes" id="UP000482800"/>
    </source>
</evidence>
<comment type="caution">
    <text evidence="3">The sequence shown here is derived from an EMBL/GenBank/DDBJ whole genome shotgun (WGS) entry which is preliminary data.</text>
</comment>
<dbReference type="Pfam" id="PF04167">
    <property type="entry name" value="DUF402"/>
    <property type="match status" value="1"/>
</dbReference>
<reference evidence="3 4" key="2">
    <citation type="submission" date="2020-03" db="EMBL/GenBank/DDBJ databases">
        <authorList>
            <person name="Ichikawa N."/>
            <person name="Kimura A."/>
            <person name="Kitahashi Y."/>
            <person name="Uohara A."/>
        </authorList>
    </citation>
    <scope>NUCLEOTIDE SEQUENCE [LARGE SCALE GENOMIC DNA]</scope>
    <source>
        <strain evidence="3 4">NBRC 108639</strain>
    </source>
</reference>
<dbReference type="InterPro" id="IPR007295">
    <property type="entry name" value="DUF402"/>
</dbReference>
<dbReference type="Gene3D" id="2.40.380.10">
    <property type="entry name" value="FomD-like"/>
    <property type="match status" value="1"/>
</dbReference>
<dbReference type="RefSeq" id="WP_173069406.1">
    <property type="nucleotide sequence ID" value="NZ_BAABGO010000008.1"/>
</dbReference>
<reference evidence="3 4" key="1">
    <citation type="submission" date="2020-03" db="EMBL/GenBank/DDBJ databases">
        <title>Whole genome shotgun sequence of Phytohabitans houttuyneae NBRC 108639.</title>
        <authorList>
            <person name="Komaki H."/>
            <person name="Tamura T."/>
        </authorList>
    </citation>
    <scope>NUCLEOTIDE SEQUENCE [LARGE SCALE GENOMIC DNA]</scope>
    <source>
        <strain evidence="3 4">NBRC 108639</strain>
    </source>
</reference>
<dbReference type="AlphaFoldDB" id="A0A6V8KQ38"/>
<dbReference type="EMBL" id="BLPF01000004">
    <property type="protein sequence ID" value="GFJ84718.1"/>
    <property type="molecule type" value="Genomic_DNA"/>
</dbReference>
<dbReference type="Proteomes" id="UP000482800">
    <property type="component" value="Unassembled WGS sequence"/>
</dbReference>
<protein>
    <recommendedName>
        <fullName evidence="2">DUF402 domain-containing protein</fullName>
    </recommendedName>
</protein>
<evidence type="ECO:0000313" key="3">
    <source>
        <dbReference type="EMBL" id="GFJ84718.1"/>
    </source>
</evidence>
<proteinExistence type="predicted"/>
<feature type="region of interest" description="Disordered" evidence="1">
    <location>
        <begin position="173"/>
        <end position="197"/>
    </location>
</feature>
<keyword evidence="4" id="KW-1185">Reference proteome</keyword>
<evidence type="ECO:0000259" key="2">
    <source>
        <dbReference type="Pfam" id="PF04167"/>
    </source>
</evidence>
<gene>
    <name evidence="3" type="ORF">Phou_088980</name>
</gene>
<evidence type="ECO:0000256" key="1">
    <source>
        <dbReference type="SAM" id="MobiDB-lite"/>
    </source>
</evidence>
<organism evidence="3 4">
    <name type="scientific">Phytohabitans houttuyneae</name>
    <dbReference type="NCBI Taxonomy" id="1076126"/>
    <lineage>
        <taxon>Bacteria</taxon>
        <taxon>Bacillati</taxon>
        <taxon>Actinomycetota</taxon>
        <taxon>Actinomycetes</taxon>
        <taxon>Micromonosporales</taxon>
        <taxon>Micromonosporaceae</taxon>
    </lineage>
</organism>
<name>A0A6V8KQ38_9ACTN</name>
<dbReference type="InterPro" id="IPR035930">
    <property type="entry name" value="FomD-like_sf"/>
</dbReference>
<feature type="domain" description="DUF402" evidence="2">
    <location>
        <begin position="57"/>
        <end position="165"/>
    </location>
</feature>